<dbReference type="InterPro" id="IPR002125">
    <property type="entry name" value="CMP_dCMP_dom"/>
</dbReference>
<accession>A0A1H2EDJ3</accession>
<dbReference type="PANTHER" id="PTHR11079">
    <property type="entry name" value="CYTOSINE DEAMINASE FAMILY MEMBER"/>
    <property type="match status" value="1"/>
</dbReference>
<dbReference type="Pfam" id="PF00383">
    <property type="entry name" value="dCMP_cyt_deam_1"/>
    <property type="match status" value="1"/>
</dbReference>
<keyword evidence="5" id="KW-1185">Reference proteome</keyword>
<proteinExistence type="predicted"/>
<dbReference type="PROSITE" id="PS00903">
    <property type="entry name" value="CYT_DCMP_DEAMINASES_1"/>
    <property type="match status" value="1"/>
</dbReference>
<dbReference type="Gene3D" id="3.40.140.10">
    <property type="entry name" value="Cytidine Deaminase, domain 2"/>
    <property type="match status" value="1"/>
</dbReference>
<dbReference type="CDD" id="cd01285">
    <property type="entry name" value="nucleoside_deaminase"/>
    <property type="match status" value="1"/>
</dbReference>
<gene>
    <name evidence="4" type="ORF">SAMN05216296_0645</name>
</gene>
<evidence type="ECO:0000313" key="5">
    <source>
        <dbReference type="Proteomes" id="UP000243232"/>
    </source>
</evidence>
<dbReference type="GO" id="GO:0008270">
    <property type="term" value="F:zinc ion binding"/>
    <property type="evidence" value="ECO:0007669"/>
    <property type="project" value="InterPro"/>
</dbReference>
<dbReference type="GO" id="GO:0016787">
    <property type="term" value="F:hydrolase activity"/>
    <property type="evidence" value="ECO:0007669"/>
    <property type="project" value="InterPro"/>
</dbReference>
<dbReference type="STRING" id="364197.SAMN05216296_0645"/>
<keyword evidence="2" id="KW-0862">Zinc</keyword>
<dbReference type="InterPro" id="IPR016193">
    <property type="entry name" value="Cytidine_deaminase-like"/>
</dbReference>
<name>A0A1H2EDJ3_9PSED</name>
<dbReference type="PROSITE" id="PS51747">
    <property type="entry name" value="CYT_DCMP_DEAMINASES_2"/>
    <property type="match status" value="1"/>
</dbReference>
<sequence length="192" mass="21333">MHPKHLALLEQAPPGNGSDDLWARLCCEQALLALEEGSYAVGALLVNQTGELLLSGRNRVFSSHYGSARHAEMQVIDELETLHPDQDRHTLTLYVSLQPCLMCFARILLSGIPRVRYLARDRNGGFSGRRTRLPPAWANLASRVSIARAKVDPYWSELAELAVNRLQDPAALRNRVLWAWAGGCDPQAIARD</sequence>
<dbReference type="EMBL" id="LT629785">
    <property type="protein sequence ID" value="SDT92828.1"/>
    <property type="molecule type" value="Genomic_DNA"/>
</dbReference>
<evidence type="ECO:0000256" key="2">
    <source>
        <dbReference type="ARBA" id="ARBA00022833"/>
    </source>
</evidence>
<evidence type="ECO:0000259" key="3">
    <source>
        <dbReference type="PROSITE" id="PS51747"/>
    </source>
</evidence>
<protein>
    <submittedName>
        <fullName evidence="4">tRNA(Adenine34) deaminase</fullName>
    </submittedName>
</protein>
<dbReference type="SUPFAM" id="SSF53927">
    <property type="entry name" value="Cytidine deaminase-like"/>
    <property type="match status" value="1"/>
</dbReference>
<keyword evidence="1" id="KW-0479">Metal-binding</keyword>
<feature type="domain" description="CMP/dCMP-type deaminase" evidence="3">
    <location>
        <begin position="17"/>
        <end position="129"/>
    </location>
</feature>
<dbReference type="RefSeq" id="WP_090193064.1">
    <property type="nucleotide sequence ID" value="NZ_LT629785.1"/>
</dbReference>
<evidence type="ECO:0000313" key="4">
    <source>
        <dbReference type="EMBL" id="SDT92828.1"/>
    </source>
</evidence>
<reference evidence="5" key="1">
    <citation type="submission" date="2016-10" db="EMBL/GenBank/DDBJ databases">
        <authorList>
            <person name="Varghese N."/>
            <person name="Submissions S."/>
        </authorList>
    </citation>
    <scope>NUCLEOTIDE SEQUENCE [LARGE SCALE GENOMIC DNA]</scope>
    <source>
        <strain evidence="5">DSM 17875</strain>
    </source>
</reference>
<dbReference type="OrthoDB" id="9802676at2"/>
<dbReference type="PANTHER" id="PTHR11079:SF162">
    <property type="entry name" value="RIBOFLAVIN BIOSYNTHESIS PROTEIN PYRD, CHLOROPLASTIC"/>
    <property type="match status" value="1"/>
</dbReference>
<evidence type="ECO:0000256" key="1">
    <source>
        <dbReference type="ARBA" id="ARBA00022723"/>
    </source>
</evidence>
<dbReference type="AlphaFoldDB" id="A0A1H2EDJ3"/>
<dbReference type="InterPro" id="IPR016192">
    <property type="entry name" value="APOBEC/CMP_deaminase_Zn-bd"/>
</dbReference>
<dbReference type="Proteomes" id="UP000243232">
    <property type="component" value="Chromosome I"/>
</dbReference>
<organism evidence="4 5">
    <name type="scientific">Pseudomonas pohangensis</name>
    <dbReference type="NCBI Taxonomy" id="364197"/>
    <lineage>
        <taxon>Bacteria</taxon>
        <taxon>Pseudomonadati</taxon>
        <taxon>Pseudomonadota</taxon>
        <taxon>Gammaproteobacteria</taxon>
        <taxon>Pseudomonadales</taxon>
        <taxon>Pseudomonadaceae</taxon>
        <taxon>Pseudomonas</taxon>
    </lineage>
</organism>